<dbReference type="EMBL" id="VXIT01000002">
    <property type="protein sequence ID" value="KAA6415182.1"/>
    <property type="molecule type" value="Genomic_DNA"/>
</dbReference>
<reference evidence="1 2" key="1">
    <citation type="submission" date="2019-09" db="EMBL/GenBank/DDBJ databases">
        <title>The hologenome of the rock-dwelling lichen Lasallia pustulata.</title>
        <authorList>
            <person name="Greshake Tzovaras B."/>
            <person name="Segers F."/>
            <person name="Bicker A."/>
            <person name="Dal Grande F."/>
            <person name="Otte J."/>
            <person name="Hankeln T."/>
            <person name="Schmitt I."/>
            <person name="Ebersberger I."/>
        </authorList>
    </citation>
    <scope>NUCLEOTIDE SEQUENCE [LARGE SCALE GENOMIC DNA]</scope>
    <source>
        <strain evidence="1">A1-1</strain>
    </source>
</reference>
<dbReference type="AlphaFoldDB" id="A0A5M8Q1I1"/>
<comment type="caution">
    <text evidence="1">The sequence shown here is derived from an EMBL/GenBank/DDBJ whole genome shotgun (WGS) entry which is preliminary data.</text>
</comment>
<dbReference type="OrthoDB" id="630895at2759"/>
<organism evidence="1 2">
    <name type="scientific">Lasallia pustulata</name>
    <dbReference type="NCBI Taxonomy" id="136370"/>
    <lineage>
        <taxon>Eukaryota</taxon>
        <taxon>Fungi</taxon>
        <taxon>Dikarya</taxon>
        <taxon>Ascomycota</taxon>
        <taxon>Pezizomycotina</taxon>
        <taxon>Lecanoromycetes</taxon>
        <taxon>OSLEUM clade</taxon>
        <taxon>Umbilicariomycetidae</taxon>
        <taxon>Umbilicariales</taxon>
        <taxon>Umbilicariaceae</taxon>
        <taxon>Lasallia</taxon>
    </lineage>
</organism>
<accession>A0A5M8Q1I1</accession>
<evidence type="ECO:0000313" key="1">
    <source>
        <dbReference type="EMBL" id="KAA6415182.1"/>
    </source>
</evidence>
<dbReference type="Proteomes" id="UP000324767">
    <property type="component" value="Unassembled WGS sequence"/>
</dbReference>
<sequence>MLGAREIEEFYDKTLSTPLKEAEGIANTATDPETIHDEMVAKARDDNFEYYRLNAPGTLDINLDEWKPRGSIFTNNSGSQTLNDINVAFNHWAASLDAIQTLKACAEVLVQYRRARARDHVRWERYAIGSQFRCRQRRCDVEDFLDRDVFRTHLLDEHWVASSNLSSGSGAM</sequence>
<proteinExistence type="predicted"/>
<gene>
    <name evidence="1" type="ORF">FRX48_01935</name>
</gene>
<name>A0A5M8Q1I1_9LECA</name>
<protein>
    <submittedName>
        <fullName evidence="1">Uncharacterized protein</fullName>
    </submittedName>
</protein>
<evidence type="ECO:0000313" key="2">
    <source>
        <dbReference type="Proteomes" id="UP000324767"/>
    </source>
</evidence>